<accession>A0ABR1N7V9</accession>
<feature type="region of interest" description="Disordered" evidence="1">
    <location>
        <begin position="383"/>
        <end position="414"/>
    </location>
</feature>
<dbReference type="Proteomes" id="UP001367316">
    <property type="component" value="Unassembled WGS sequence"/>
</dbReference>
<feature type="compositionally biased region" description="Polar residues" evidence="1">
    <location>
        <begin position="121"/>
        <end position="142"/>
    </location>
</feature>
<sequence>MSSGENNNNNIKGKGKEIFKGCSGGAETGEVWHHLTCGHIISTRPKLAYCGPNCAGNNGSGPSRFPFRCRACGDTSGRWCEVFDVTEETDIEYWADAETMRDEDLTIDSMEVDESDDDDQAVSTSSSDTMYSFAQSDDTASVSDVDMDDAESNDDDEPPFHLAQVTAGHSNWVPTGRRQAILYAELRRPRSRSRSPGRNAPYRQRSTGADHERNPSPTQDRVTRPRNRVDRPSNAHRERSTSYDRERRSCLATKQFGQPRFPDFHHATSSASSTDGLRAKGQKRLQFRPTLRQRNSPSSHGKRQKVSRESTPAPPAQHARFSPKAYQDLAAAALRVVERHFAMPHVQTRQRRQQHHHEQESSQSQDVLHRRDNYEPGWHLEELAAHETDSDGYEGEDVENSDEAEPGVVYESRETDWGYTKPVFIDLEENDGRSDSDGYDTPVEDRAAWLRAVR</sequence>
<evidence type="ECO:0000313" key="2">
    <source>
        <dbReference type="EMBL" id="KAK7611296.1"/>
    </source>
</evidence>
<feature type="compositionally biased region" description="Acidic residues" evidence="1">
    <location>
        <begin position="145"/>
        <end position="157"/>
    </location>
</feature>
<proteinExistence type="predicted"/>
<feature type="compositionally biased region" description="Basic and acidic residues" evidence="1">
    <location>
        <begin position="221"/>
        <end position="249"/>
    </location>
</feature>
<evidence type="ECO:0000313" key="3">
    <source>
        <dbReference type="Proteomes" id="UP001367316"/>
    </source>
</evidence>
<feature type="region of interest" description="Disordered" evidence="1">
    <location>
        <begin position="111"/>
        <end position="168"/>
    </location>
</feature>
<feature type="compositionally biased region" description="Acidic residues" evidence="1">
    <location>
        <begin position="111"/>
        <end position="120"/>
    </location>
</feature>
<keyword evidence="3" id="KW-1185">Reference proteome</keyword>
<gene>
    <name evidence="2" type="ORF">JOL62DRAFT_611719</name>
</gene>
<comment type="caution">
    <text evidence="2">The sequence shown here is derived from an EMBL/GenBank/DDBJ whole genome shotgun (WGS) entry which is preliminary data.</text>
</comment>
<name>A0ABR1N7V9_9PEZI</name>
<feature type="compositionally biased region" description="Acidic residues" evidence="1">
    <location>
        <begin position="390"/>
        <end position="405"/>
    </location>
</feature>
<dbReference type="EMBL" id="JBBPBF010000014">
    <property type="protein sequence ID" value="KAK7611296.1"/>
    <property type="molecule type" value="Genomic_DNA"/>
</dbReference>
<reference evidence="2 3" key="1">
    <citation type="submission" date="2024-04" db="EMBL/GenBank/DDBJ databases">
        <title>Phyllosticta paracitricarpa is synonymous to the EU quarantine fungus P. citricarpa based on phylogenomic analyses.</title>
        <authorList>
            <consortium name="Lawrence Berkeley National Laboratory"/>
            <person name="Van ingen-buijs V.A."/>
            <person name="Van westerhoven A.C."/>
            <person name="Haridas S."/>
            <person name="Skiadas P."/>
            <person name="Martin F."/>
            <person name="Groenewald J.Z."/>
            <person name="Crous P.W."/>
            <person name="Seidl M.F."/>
        </authorList>
    </citation>
    <scope>NUCLEOTIDE SEQUENCE [LARGE SCALE GENOMIC DNA]</scope>
    <source>
        <strain evidence="2 3">CBS 141358</strain>
    </source>
</reference>
<organism evidence="2 3">
    <name type="scientific">Phyllosticta paracitricarpa</name>
    <dbReference type="NCBI Taxonomy" id="2016321"/>
    <lineage>
        <taxon>Eukaryota</taxon>
        <taxon>Fungi</taxon>
        <taxon>Dikarya</taxon>
        <taxon>Ascomycota</taxon>
        <taxon>Pezizomycotina</taxon>
        <taxon>Dothideomycetes</taxon>
        <taxon>Dothideomycetes incertae sedis</taxon>
        <taxon>Botryosphaeriales</taxon>
        <taxon>Phyllostictaceae</taxon>
        <taxon>Phyllosticta</taxon>
    </lineage>
</organism>
<evidence type="ECO:0000256" key="1">
    <source>
        <dbReference type="SAM" id="MobiDB-lite"/>
    </source>
</evidence>
<protein>
    <submittedName>
        <fullName evidence="2">Uncharacterized protein</fullName>
    </submittedName>
</protein>
<feature type="region of interest" description="Disordered" evidence="1">
    <location>
        <begin position="346"/>
        <end position="368"/>
    </location>
</feature>
<feature type="region of interest" description="Disordered" evidence="1">
    <location>
        <begin position="184"/>
        <end position="322"/>
    </location>
</feature>